<dbReference type="GO" id="GO:0006526">
    <property type="term" value="P:L-arginine biosynthetic process"/>
    <property type="evidence" value="ECO:0007669"/>
    <property type="project" value="TreeGrafter"/>
</dbReference>
<dbReference type="SMART" id="SM01096">
    <property type="entry name" value="CPSase_L_D3"/>
    <property type="match status" value="1"/>
</dbReference>
<evidence type="ECO:0000256" key="16">
    <source>
        <dbReference type="ARBA" id="ARBA00043968"/>
    </source>
</evidence>
<comment type="similarity">
    <text evidence="16">In the 3rd section; belongs to the metallo-dependent hydrolases superfamily. DHOase family. CAD subfamily.</text>
</comment>
<comment type="similarity">
    <text evidence="18">In the N-terminal section; belongs to the CarA family.</text>
</comment>
<dbReference type="InterPro" id="IPR011607">
    <property type="entry name" value="MGS-like_dom"/>
</dbReference>
<evidence type="ECO:0000256" key="21">
    <source>
        <dbReference type="ARBA" id="ARBA00048492"/>
    </source>
</evidence>
<evidence type="ECO:0000256" key="12">
    <source>
        <dbReference type="ARBA" id="ARBA00022840"/>
    </source>
</evidence>
<dbReference type="PRINTS" id="PR00098">
    <property type="entry name" value="CPSASE"/>
</dbReference>
<dbReference type="FunFam" id="3.20.20.140:FF:000036">
    <property type="entry name" value="Carbamoyl-phosphate synthase large chain"/>
    <property type="match status" value="1"/>
</dbReference>
<dbReference type="PRINTS" id="PR00101">
    <property type="entry name" value="ATCASE"/>
</dbReference>
<keyword evidence="10" id="KW-0378">Hydrolase</keyword>
<dbReference type="InterPro" id="IPR017926">
    <property type="entry name" value="GATASE"/>
</dbReference>
<dbReference type="Pfam" id="PF00185">
    <property type="entry name" value="OTCace"/>
    <property type="match status" value="1"/>
</dbReference>
<dbReference type="SUPFAM" id="SSF52317">
    <property type="entry name" value="Class I glutamine amidotransferase-like"/>
    <property type="match status" value="1"/>
</dbReference>
<dbReference type="NCBIfam" id="NF002032">
    <property type="entry name" value="PRK00856.1"/>
    <property type="match status" value="1"/>
</dbReference>
<evidence type="ECO:0000256" key="3">
    <source>
        <dbReference type="ARBA" id="ARBA00004852"/>
    </source>
</evidence>
<dbReference type="FunFam" id="3.40.50.20:FF:000001">
    <property type="entry name" value="Carbamoyl-phosphate synthase large chain"/>
    <property type="match status" value="1"/>
</dbReference>
<evidence type="ECO:0000256" key="23">
    <source>
        <dbReference type="ARBA" id="ARBA00048859"/>
    </source>
</evidence>
<feature type="domain" description="MGS-like" evidence="27">
    <location>
        <begin position="1344"/>
        <end position="1502"/>
    </location>
</feature>
<dbReference type="GO" id="GO:0004087">
    <property type="term" value="F:carbamoyl-phosphate synthase (ammonia) activity"/>
    <property type="evidence" value="ECO:0007669"/>
    <property type="project" value="UniProtKB-EC"/>
</dbReference>
<dbReference type="HAMAP" id="MF_01209">
    <property type="entry name" value="CPSase_S_chain"/>
    <property type="match status" value="1"/>
</dbReference>
<keyword evidence="11" id="KW-0862">Zinc</keyword>
<evidence type="ECO:0000256" key="24">
    <source>
        <dbReference type="ARBA" id="ARBA00049534"/>
    </source>
</evidence>
<dbReference type="SUPFAM" id="SSF53671">
    <property type="entry name" value="Aspartate/ornithine carbamoyltransferase"/>
    <property type="match status" value="1"/>
</dbReference>
<dbReference type="PRINTS" id="PR00099">
    <property type="entry name" value="CPSGATASE"/>
</dbReference>
<comment type="catalytic activity">
    <reaction evidence="20">
        <text>hydrogencarbonate + NH4(+) + 2 ATP = carbamoyl phosphate + 2 ADP + phosphate + 2 H(+)</text>
        <dbReference type="Rhea" id="RHEA:18029"/>
        <dbReference type="ChEBI" id="CHEBI:15378"/>
        <dbReference type="ChEBI" id="CHEBI:17544"/>
        <dbReference type="ChEBI" id="CHEBI:28938"/>
        <dbReference type="ChEBI" id="CHEBI:30616"/>
        <dbReference type="ChEBI" id="CHEBI:43474"/>
        <dbReference type="ChEBI" id="CHEBI:58228"/>
        <dbReference type="ChEBI" id="CHEBI:456216"/>
        <dbReference type="EC" id="6.3.4.16"/>
    </reaction>
</comment>
<dbReference type="InterPro" id="IPR035686">
    <property type="entry name" value="CPSase_GATase1"/>
</dbReference>
<comment type="catalytic activity">
    <reaction evidence="23">
        <text>carbamoyl phosphate + L-aspartate = N-carbamoyl-L-aspartate + phosphate + H(+)</text>
        <dbReference type="Rhea" id="RHEA:20013"/>
        <dbReference type="ChEBI" id="CHEBI:15378"/>
        <dbReference type="ChEBI" id="CHEBI:29991"/>
        <dbReference type="ChEBI" id="CHEBI:32814"/>
        <dbReference type="ChEBI" id="CHEBI:43474"/>
        <dbReference type="ChEBI" id="CHEBI:58228"/>
        <dbReference type="EC" id="2.1.3.2"/>
    </reaction>
</comment>
<dbReference type="InterPro" id="IPR002195">
    <property type="entry name" value="Dihydroorotase_CS"/>
</dbReference>
<evidence type="ECO:0000256" key="9">
    <source>
        <dbReference type="ARBA" id="ARBA00022741"/>
    </source>
</evidence>
<dbReference type="InterPro" id="IPR036914">
    <property type="entry name" value="MGS-like_dom_sf"/>
</dbReference>
<comment type="pathway">
    <text evidence="2">Pyrimidine metabolism; UMP biosynthesis via de novo pathway; (S)-dihydroorotate from bicarbonate: step 1/3.</text>
</comment>
<dbReference type="UniPathway" id="UPA00070">
    <property type="reaction ID" value="UER00115"/>
</dbReference>
<keyword evidence="5" id="KW-0436">Ligase</keyword>
<sequence>MMTDREEEARLVPAVLFIECDDGEKAFRGEMFGHMGNVSGEIVFQTGMVGYVESLTDPSYACQLLVLTYPLIGNYGVPDDTVDEYGFPRYFESDKVQPAALIVSRVCPYGSENHWLSDQPLHRYLRKAKVPGFTGVDTRMLTKFIREKGTMRAKLICEANSTPLLPFVDINSENLVAKVSTKKIQTLGNGSIRLLAVDCGMKYNQLRVLLRHDVTVTVVPWDYQFQNEEGYDGLFLSSGPGDPAMCAETEANLRAFMEKPKVLPIFGICLGHQILARAFGGKTYKLKYGNRGHNQPCIHVGTGRCMITAQNHGYAVDNEALGKGLRPLFVNANDGTNEGLFHESLPYFSVQFHPEHSPGPADTEFLFDVFVELVKNWKNGSRISPQEMVHQKLTYVPPIVQEKRTQKKVLVLGSGGLTIGQAGEFDYSGAQALKALKEKGIETVLVNPNVATVQTSKGFATKTCFVPIDKHYVTQVIKKMRPTGIICTFGGQTALNCAVELYNNGTLKQYNVDVLGTPIEAIMKTEDRGLFKEHIERLGERVAPSKVACSLQEAVEVAESLGFPVLLRASYALGGLGSGFANDRNELIEIAQKAFSYNNQVFIDRSLKGWKEVEYEVVRDAYDNCVTVCNMENVDPVGIHTGESIVVAPSQTLNDFEYQTLRTVAIKVARSFGIIGECNIQYAVCPDRFEYYIIEVNARLSRSSALASKATGYPLAYVATRLALGEALPKIKNSVTGNTTACFEPSLDYCVVKVPRWDLCKFARVSNKIGSVMKSVGEAMGIGRSFEEAFQKALRMTSDGAVGFHPSAFPRVPEAEDFTRPTDKRIFAIARGLYHGLHDPSFPLRGAAKIQELTGIDLWFLRHMETIIETHQKLETYTCYELPEALLYQAKQYGFSDRQISRVIKNEKLELNVRKKRKKLGILPCVKQIDTVSAEWPAATNYLYLTYNGSCDDVAFNNKNGVIVLGSGVYRIGSSVEFDACCVGCVNELKTLGYSAIMINCNPETVSTDYDTCDRLYFEEISAEVVCDVYEREHPKGAILAFGGQAPNNIAMSLREVCQDLRIFGTSPDDIDVAENRFKFSRHLDELKILQPQWTRTDSVEEAEQFCNEVGYPCLIRPSYVLSGAAMNVAHNGDDLRTFLSHATVVAKDNPVVVSKFINKAKEIDVDGVAFEGTLLALAVCEHVENAGIHSGDATLVTPPQDINKITLDKIEMIARQLAKALNVNGPFNIQLIAKDNELKVIECNLRASRSLPFVTKTLDFDFVALATRCMMASDKRALCSFLKPVDVLAGAGRVGVKVPQFSFARLEGADAMLGVEMVSTGEVGCFGKNHYEAYLKGLLSTGFIMPNSKIFLSIGGYHAKAEMLDSVRTLHAMNFELLASRGTADYFLSNNIPVKTLEWPFEEETAGTNEKTAAVSESVADLFANKGIDLMINLPIRASGAYRVSAYRTHGYRTRRMAIDNGIPLITDIKCAKLFIKALRLMGPQPPLNSQIDCLSSVTVFRLPGFIDTHVHTRDPGHEHKETWETVTRAALAGGITMILAMPNTSPPLTDAKTFDFTEKIASGKAFVDYALFAAGTADNSNDVVELAPRCAALKLYLDETFGRMTMVSIDDWKQHFESFPKNRPIVCHAEQRTLMAVLAMSQLTGRSVHIAHVSTAVEIEMIREAKRQGWPVTCEVCPHHLFLSCEDPFLTGGYEEVRPRLATPADVKALWDNIDFIDCFASDHAPHTASEKITQKVPGFPSIEYMLPLLLNAVYEGRLTMEQLVDRLYHNPRQIFSLPEQKNTYIEVDLEEEWTVPDTGGQSRAGWTPYGRKKLRGRVKTVVLRGEEAYVDGDIVIPKGYGYNIRLMKETKPVQYVGDAGALSIEITEKLPDDTTLYGGLTPSLKPAEERHVSSAKTPPFDELFKQRAFFTSVDGMTKDMCSVVFDLAAKYKRDVSKLLPLDNVLKGRVMALMFYEASTRTASSFASAMQRLGGTVVYFDPKKSSAQKGETLEDTIKIMCGYADVLVMRHPEEGAVARAAAVSRRPIVNAGDGIGQHPTQALLDVFTIREEIGTVNNITIAMVGDLRNGRTVHSLAQLLCVYSGITLHYVIPTDELAMPRSVCDYVARRGFKQRVFKNLHEGISGVDVIYMTRIQRERFASQEEYERLKGDFILTPSLLGAVTHPVGATCKGRERQLPIVMHPLPRVDEISPELDGDEQAAYFRQAENGVYVRMAVLSLVLNGTART</sequence>
<comment type="catalytic activity">
    <reaction evidence="24">
        <text>L-glutamine + H2O = L-glutamate + NH4(+)</text>
        <dbReference type="Rhea" id="RHEA:15889"/>
        <dbReference type="ChEBI" id="CHEBI:15377"/>
        <dbReference type="ChEBI" id="CHEBI:28938"/>
        <dbReference type="ChEBI" id="CHEBI:29985"/>
        <dbReference type="ChEBI" id="CHEBI:58359"/>
        <dbReference type="EC" id="3.5.1.2"/>
    </reaction>
</comment>
<dbReference type="PROSITE" id="PS51855">
    <property type="entry name" value="MGS"/>
    <property type="match status" value="1"/>
</dbReference>
<evidence type="ECO:0000256" key="15">
    <source>
        <dbReference type="ARBA" id="ARBA00023268"/>
    </source>
</evidence>
<evidence type="ECO:0000256" key="2">
    <source>
        <dbReference type="ARBA" id="ARBA00004812"/>
    </source>
</evidence>
<dbReference type="NCBIfam" id="NF009475">
    <property type="entry name" value="PRK12838.1"/>
    <property type="match status" value="1"/>
</dbReference>
<keyword evidence="7" id="KW-0479">Metal-binding</keyword>
<dbReference type="Pfam" id="PF02786">
    <property type="entry name" value="CPSase_L_D2"/>
    <property type="match status" value="2"/>
</dbReference>
<evidence type="ECO:0000313" key="28">
    <source>
        <dbReference type="EMBL" id="ADY39908.1"/>
    </source>
</evidence>
<evidence type="ECO:0000259" key="27">
    <source>
        <dbReference type="PROSITE" id="PS51855"/>
    </source>
</evidence>
<evidence type="ECO:0000256" key="11">
    <source>
        <dbReference type="ARBA" id="ARBA00022833"/>
    </source>
</evidence>
<evidence type="ECO:0000256" key="19">
    <source>
        <dbReference type="ARBA" id="ARBA00043998"/>
    </source>
</evidence>
<dbReference type="PROSITE" id="PS50975">
    <property type="entry name" value="ATP_GRASP"/>
    <property type="match status" value="2"/>
</dbReference>
<dbReference type="Gene3D" id="3.40.50.1370">
    <property type="entry name" value="Aspartate/ornithine carbamoyltransferase"/>
    <property type="match status" value="2"/>
</dbReference>
<comment type="similarity">
    <text evidence="19">In the 2nd section; belongs to the CarB family.</text>
</comment>
<dbReference type="SMART" id="SM00851">
    <property type="entry name" value="MGS"/>
    <property type="match status" value="1"/>
</dbReference>
<keyword evidence="13" id="KW-0315">Glutamine amidotransferase</keyword>
<dbReference type="PROSITE" id="PS51273">
    <property type="entry name" value="GATASE_TYPE_1"/>
    <property type="match status" value="1"/>
</dbReference>
<dbReference type="InterPro" id="IPR006680">
    <property type="entry name" value="Amidohydro-rel"/>
</dbReference>
<dbReference type="InterPro" id="IPR002474">
    <property type="entry name" value="CarbamoylP_synth_ssu_N"/>
</dbReference>
<dbReference type="CDD" id="cd01423">
    <property type="entry name" value="MGS_CPS_I_III"/>
    <property type="match status" value="1"/>
</dbReference>
<dbReference type="Pfam" id="PF00117">
    <property type="entry name" value="GATase"/>
    <property type="match status" value="1"/>
</dbReference>
<dbReference type="FunFam" id="3.30.1490.20:FF:000001">
    <property type="entry name" value="Carbamoyl-phosphate synthase large chain"/>
    <property type="match status" value="1"/>
</dbReference>
<dbReference type="InterPro" id="IPR002082">
    <property type="entry name" value="Asp_carbamoyltransf"/>
</dbReference>
<dbReference type="SUPFAM" id="SSF52440">
    <property type="entry name" value="PreATP-grasp domain"/>
    <property type="match status" value="2"/>
</dbReference>
<evidence type="ECO:0000256" key="1">
    <source>
        <dbReference type="ARBA" id="ARBA00001947"/>
    </source>
</evidence>
<dbReference type="Gene3D" id="3.40.50.1380">
    <property type="entry name" value="Methylglyoxal synthase-like domain"/>
    <property type="match status" value="1"/>
</dbReference>
<evidence type="ECO:0000256" key="7">
    <source>
        <dbReference type="ARBA" id="ARBA00022723"/>
    </source>
</evidence>
<dbReference type="FunFam" id="3.40.50.20:FF:000002">
    <property type="entry name" value="Carbamoyl-phosphate synthase large chain"/>
    <property type="match status" value="1"/>
</dbReference>
<evidence type="ECO:0000256" key="17">
    <source>
        <dbReference type="ARBA" id="ARBA00043979"/>
    </source>
</evidence>
<dbReference type="SUPFAM" id="SSF52021">
    <property type="entry name" value="Carbamoyl phosphate synthetase, small subunit N-terminal domain"/>
    <property type="match status" value="1"/>
</dbReference>
<dbReference type="PANTHER" id="PTHR11405:SF5">
    <property type="entry name" value="CAD PROTEIN"/>
    <property type="match status" value="1"/>
</dbReference>
<comment type="pathway">
    <text evidence="4">Pyrimidine metabolism; UMP biosynthesis via de novo pathway; (S)-dihydroorotate from bicarbonate: step 3/3.</text>
</comment>
<dbReference type="SUPFAM" id="SSF51556">
    <property type="entry name" value="Metallo-dependent hydrolases"/>
    <property type="match status" value="1"/>
</dbReference>
<evidence type="ECO:0000256" key="14">
    <source>
        <dbReference type="ARBA" id="ARBA00022975"/>
    </source>
</evidence>
<dbReference type="Pfam" id="PF02142">
    <property type="entry name" value="MGS"/>
    <property type="match status" value="1"/>
</dbReference>
<organism evidence="28">
    <name type="scientific">Ascaris suum</name>
    <name type="common">Pig roundworm</name>
    <name type="synonym">Ascaris lumbricoides</name>
    <dbReference type="NCBI Taxonomy" id="6253"/>
    <lineage>
        <taxon>Eukaryota</taxon>
        <taxon>Metazoa</taxon>
        <taxon>Ecdysozoa</taxon>
        <taxon>Nematoda</taxon>
        <taxon>Chromadorea</taxon>
        <taxon>Rhabditida</taxon>
        <taxon>Spirurina</taxon>
        <taxon>Ascaridomorpha</taxon>
        <taxon>Ascaridoidea</taxon>
        <taxon>Ascarididae</taxon>
        <taxon>Ascaris</taxon>
    </lineage>
</organism>
<dbReference type="InterPro" id="IPR006275">
    <property type="entry name" value="CPSase_lsu"/>
</dbReference>
<evidence type="ECO:0000256" key="10">
    <source>
        <dbReference type="ARBA" id="ARBA00022801"/>
    </source>
</evidence>
<dbReference type="GO" id="GO:0044205">
    <property type="term" value="P:'de novo' UMP biosynthetic process"/>
    <property type="evidence" value="ECO:0007669"/>
    <property type="project" value="UniProtKB-UniPathway"/>
</dbReference>
<dbReference type="SUPFAM" id="SSF52335">
    <property type="entry name" value="Methylglyoxal synthase-like"/>
    <property type="match status" value="1"/>
</dbReference>
<dbReference type="GO" id="GO:0006207">
    <property type="term" value="P:'de novo' pyrimidine nucleobase biosynthetic process"/>
    <property type="evidence" value="ECO:0007669"/>
    <property type="project" value="InterPro"/>
</dbReference>
<dbReference type="Pfam" id="PF02729">
    <property type="entry name" value="OTCace_N"/>
    <property type="match status" value="1"/>
</dbReference>
<dbReference type="PANTHER" id="PTHR11405">
    <property type="entry name" value="CARBAMOYLTRANSFERASE FAMILY MEMBER"/>
    <property type="match status" value="1"/>
</dbReference>
<dbReference type="SUPFAM" id="SSF56059">
    <property type="entry name" value="Glutathione synthetase ATP-binding domain-like"/>
    <property type="match status" value="2"/>
</dbReference>
<name>F1KPV4_ASCSU</name>
<dbReference type="InterPro" id="IPR032466">
    <property type="entry name" value="Metal_Hydrolase"/>
</dbReference>
<dbReference type="Pfam" id="PF25596">
    <property type="entry name" value="CPSase_L_D1"/>
    <property type="match status" value="2"/>
</dbReference>
<proteinExistence type="evidence at transcript level"/>
<evidence type="ECO:0000256" key="22">
    <source>
        <dbReference type="ARBA" id="ARBA00048816"/>
    </source>
</evidence>
<dbReference type="NCBIfam" id="TIGR01369">
    <property type="entry name" value="CPSaseII_lrg"/>
    <property type="match status" value="1"/>
</dbReference>
<dbReference type="Pfam" id="PF02787">
    <property type="entry name" value="CPSase_L_D3"/>
    <property type="match status" value="1"/>
</dbReference>
<dbReference type="InterPro" id="IPR036480">
    <property type="entry name" value="CarbP_synth_ssu_N_sf"/>
</dbReference>
<dbReference type="PRINTS" id="PR00100">
    <property type="entry name" value="AOTCASE"/>
</dbReference>
<dbReference type="FunFam" id="3.30.470.20:FF:000001">
    <property type="entry name" value="Carbamoyl-phosphate synthase large chain"/>
    <property type="match status" value="1"/>
</dbReference>
<dbReference type="PROSITE" id="PS00867">
    <property type="entry name" value="CPSASE_2"/>
    <property type="match status" value="2"/>
</dbReference>
<dbReference type="GO" id="GO:0004088">
    <property type="term" value="F:carbamoyl-phosphate synthase (glutamine-hydrolyzing) activity"/>
    <property type="evidence" value="ECO:0007669"/>
    <property type="project" value="UniProtKB-EC"/>
</dbReference>
<dbReference type="GO" id="GO:0004070">
    <property type="term" value="F:aspartate carbamoyltransferase activity"/>
    <property type="evidence" value="ECO:0007669"/>
    <property type="project" value="UniProtKB-EC"/>
</dbReference>
<dbReference type="SUPFAM" id="SSF51338">
    <property type="entry name" value="Composite domain of metallo-dependent hydrolases"/>
    <property type="match status" value="1"/>
</dbReference>
<keyword evidence="15" id="KW-0511">Multifunctional enzyme</keyword>
<dbReference type="Gene3D" id="3.30.1490.20">
    <property type="entry name" value="ATP-grasp fold, A domain"/>
    <property type="match status" value="1"/>
</dbReference>
<dbReference type="InterPro" id="IPR029062">
    <property type="entry name" value="Class_I_gatase-like"/>
</dbReference>
<dbReference type="Gene3D" id="1.10.1030.10">
    <property type="entry name" value="Carbamoyl-phosphate synthetase, large subunit oligomerisation domain"/>
    <property type="match status" value="1"/>
</dbReference>
<dbReference type="GO" id="GO:0004359">
    <property type="term" value="F:glutaminase activity"/>
    <property type="evidence" value="ECO:0007669"/>
    <property type="project" value="UniProtKB-EC"/>
</dbReference>
<dbReference type="GO" id="GO:0016597">
    <property type="term" value="F:amino acid binding"/>
    <property type="evidence" value="ECO:0007669"/>
    <property type="project" value="InterPro"/>
</dbReference>
<dbReference type="InterPro" id="IPR005480">
    <property type="entry name" value="CPSase_lsu_oligo"/>
</dbReference>
<dbReference type="InterPro" id="IPR036901">
    <property type="entry name" value="Asp/Orn_carbamoylTrfase_sf"/>
</dbReference>
<reference evidence="28" key="1">
    <citation type="journal article" date="2011" name="Genome Res.">
        <title>Deep small RNA sequencing from the nematode Ascaris reveals conservation, functional diversification, and novel developmental profiles.</title>
        <authorList>
            <person name="Wang J."/>
            <person name="Czech B."/>
            <person name="Crunk A."/>
            <person name="Wallace A."/>
            <person name="Mitreva M."/>
            <person name="Hannon G.J."/>
            <person name="Davis R.E."/>
        </authorList>
    </citation>
    <scope>NUCLEOTIDE SEQUENCE</scope>
</reference>
<dbReference type="GO" id="GO:0005524">
    <property type="term" value="F:ATP binding"/>
    <property type="evidence" value="ECO:0007669"/>
    <property type="project" value="UniProtKB-UniRule"/>
</dbReference>
<dbReference type="PROSITE" id="PS00097">
    <property type="entry name" value="CARBAMOYLTRANSFERASE"/>
    <property type="match status" value="1"/>
</dbReference>
<dbReference type="CDD" id="cd01744">
    <property type="entry name" value="GATase1_CPSase"/>
    <property type="match status" value="1"/>
</dbReference>
<comment type="catalytic activity">
    <reaction evidence="22">
        <text>hydrogencarbonate + L-glutamine + 2 ATP + H2O = carbamoyl phosphate + L-glutamate + 2 ADP + phosphate + 2 H(+)</text>
        <dbReference type="Rhea" id="RHEA:18633"/>
        <dbReference type="ChEBI" id="CHEBI:15377"/>
        <dbReference type="ChEBI" id="CHEBI:15378"/>
        <dbReference type="ChEBI" id="CHEBI:17544"/>
        <dbReference type="ChEBI" id="CHEBI:29985"/>
        <dbReference type="ChEBI" id="CHEBI:30616"/>
        <dbReference type="ChEBI" id="CHEBI:43474"/>
        <dbReference type="ChEBI" id="CHEBI:58228"/>
        <dbReference type="ChEBI" id="CHEBI:58359"/>
        <dbReference type="ChEBI" id="CHEBI:456216"/>
        <dbReference type="EC" id="6.3.5.5"/>
    </reaction>
</comment>
<dbReference type="Gene3D" id="3.40.50.20">
    <property type="match status" value="2"/>
</dbReference>
<dbReference type="InterPro" id="IPR011761">
    <property type="entry name" value="ATP-grasp"/>
</dbReference>
<comment type="cofactor">
    <cofactor evidence="1">
        <name>Zn(2+)</name>
        <dbReference type="ChEBI" id="CHEBI:29105"/>
    </cofactor>
</comment>
<dbReference type="NCBIfam" id="NF009455">
    <property type="entry name" value="PRK12815.1"/>
    <property type="match status" value="1"/>
</dbReference>
<keyword evidence="6" id="KW-0808">Transferase</keyword>
<comment type="similarity">
    <text evidence="17">In the C-terminal section; belongs to the aspartate/ornithine carbamoyltransferase superfamily. ATCase family.</text>
</comment>
<dbReference type="InterPro" id="IPR005483">
    <property type="entry name" value="CPSase_dom"/>
</dbReference>
<dbReference type="NCBIfam" id="TIGR00670">
    <property type="entry name" value="asp_carb_tr"/>
    <property type="match status" value="1"/>
</dbReference>
<dbReference type="InterPro" id="IPR013815">
    <property type="entry name" value="ATP_grasp_subdomain_1"/>
</dbReference>
<dbReference type="Gene3D" id="3.30.470.20">
    <property type="entry name" value="ATP-grasp fold, B domain"/>
    <property type="match status" value="2"/>
</dbReference>
<dbReference type="NCBIfam" id="TIGR01368">
    <property type="entry name" value="CPSaseIIsmall"/>
    <property type="match status" value="1"/>
</dbReference>
<comment type="catalytic activity">
    <reaction evidence="21">
        <text>(S)-dihydroorotate + H2O = N-carbamoyl-L-aspartate + H(+)</text>
        <dbReference type="Rhea" id="RHEA:24296"/>
        <dbReference type="ChEBI" id="CHEBI:15377"/>
        <dbReference type="ChEBI" id="CHEBI:15378"/>
        <dbReference type="ChEBI" id="CHEBI:30864"/>
        <dbReference type="ChEBI" id="CHEBI:32814"/>
        <dbReference type="EC" id="3.5.2.3"/>
    </reaction>
</comment>
<dbReference type="FunFam" id="3.30.470.20:FF:000051">
    <property type="entry name" value="Carbamoyl phosphate synthetase II"/>
    <property type="match status" value="1"/>
</dbReference>
<keyword evidence="8" id="KW-0677">Repeat</keyword>
<dbReference type="Gene3D" id="3.50.30.20">
    <property type="entry name" value="Carbamoyl-phosphate synthase small subunit, N-terminal domain"/>
    <property type="match status" value="1"/>
</dbReference>
<dbReference type="InterPro" id="IPR058047">
    <property type="entry name" value="CPSase_preATP-grasp"/>
</dbReference>
<dbReference type="InterPro" id="IPR036897">
    <property type="entry name" value="CarbamoylP_synth_lsu_oligo_sf"/>
</dbReference>
<feature type="domain" description="ATP-grasp" evidence="26">
    <location>
        <begin position="532"/>
        <end position="724"/>
    </location>
</feature>
<dbReference type="SUPFAM" id="SSF48108">
    <property type="entry name" value="Carbamoyl phosphate synthetase, large subunit connection domain"/>
    <property type="match status" value="1"/>
</dbReference>
<dbReference type="InterPro" id="IPR006274">
    <property type="entry name" value="CarbamoylP_synth_ssu"/>
</dbReference>
<evidence type="ECO:0000256" key="20">
    <source>
        <dbReference type="ARBA" id="ARBA00047359"/>
    </source>
</evidence>
<evidence type="ECO:0000256" key="13">
    <source>
        <dbReference type="ARBA" id="ARBA00022962"/>
    </source>
</evidence>
<evidence type="ECO:0000256" key="4">
    <source>
        <dbReference type="ARBA" id="ARBA00004880"/>
    </source>
</evidence>
<evidence type="ECO:0000256" key="8">
    <source>
        <dbReference type="ARBA" id="ARBA00022737"/>
    </source>
</evidence>
<dbReference type="EMBL" id="JI163950">
    <property type="protein sequence ID" value="ADY39908.1"/>
    <property type="molecule type" value="mRNA"/>
</dbReference>
<dbReference type="FunFam" id="3.40.50.1380:FF:000005">
    <property type="entry name" value="CAD protein-like isoform X1"/>
    <property type="match status" value="1"/>
</dbReference>
<dbReference type="FunFam" id="3.40.50.1370:FF:000002">
    <property type="entry name" value="Aspartate carbamoyltransferase 2"/>
    <property type="match status" value="1"/>
</dbReference>
<comment type="pathway">
    <text evidence="3">Pyrimidine metabolism; UMP biosynthesis via de novo pathway; (S)-dihydroorotate from bicarbonate: step 2/3.</text>
</comment>
<dbReference type="GO" id="GO:0006541">
    <property type="term" value="P:glutamine metabolic process"/>
    <property type="evidence" value="ECO:0007669"/>
    <property type="project" value="InterPro"/>
</dbReference>
<evidence type="ECO:0000256" key="18">
    <source>
        <dbReference type="ARBA" id="ARBA00043984"/>
    </source>
</evidence>
<dbReference type="NCBIfam" id="NF003671">
    <property type="entry name" value="PRK05294.1"/>
    <property type="match status" value="1"/>
</dbReference>
<feature type="domain" description="ATP-grasp" evidence="26">
    <location>
        <begin position="1081"/>
        <end position="1272"/>
    </location>
</feature>
<dbReference type="PROSITE" id="PS00866">
    <property type="entry name" value="CPSASE_1"/>
    <property type="match status" value="2"/>
</dbReference>
<dbReference type="PROSITE" id="PS00483">
    <property type="entry name" value="DIHYDROOROTASE_2"/>
    <property type="match status" value="1"/>
</dbReference>
<dbReference type="InterPro" id="IPR005479">
    <property type="entry name" value="CPAse_ATP-bd"/>
</dbReference>
<dbReference type="InterPro" id="IPR006131">
    <property type="entry name" value="Asp_carbamoyltransf_Asp/Orn-bd"/>
</dbReference>
<evidence type="ECO:0000259" key="26">
    <source>
        <dbReference type="PROSITE" id="PS50975"/>
    </source>
</evidence>
<dbReference type="InterPro" id="IPR006132">
    <property type="entry name" value="Asp/Orn_carbamoyltranf_P-bd"/>
</dbReference>
<dbReference type="InterPro" id="IPR016185">
    <property type="entry name" value="PreATP-grasp_dom_sf"/>
</dbReference>
<evidence type="ECO:0000256" key="25">
    <source>
        <dbReference type="PROSITE-ProRule" id="PRU00409"/>
    </source>
</evidence>
<dbReference type="InterPro" id="IPR011059">
    <property type="entry name" value="Metal-dep_hydrolase_composite"/>
</dbReference>
<dbReference type="InterPro" id="IPR006130">
    <property type="entry name" value="Asp/Orn_carbamoylTrfase"/>
</dbReference>
<dbReference type="Gene3D" id="3.20.20.140">
    <property type="entry name" value="Metal-dependent hydrolases"/>
    <property type="match status" value="1"/>
</dbReference>
<dbReference type="Gene3D" id="3.40.50.880">
    <property type="match status" value="1"/>
</dbReference>
<keyword evidence="9 25" id="KW-0547">Nucleotide-binding</keyword>
<keyword evidence="12 25" id="KW-0067">ATP-binding</keyword>
<dbReference type="GO" id="GO:0005951">
    <property type="term" value="C:carbamoyl-phosphate synthase complex"/>
    <property type="evidence" value="ECO:0007669"/>
    <property type="project" value="TreeGrafter"/>
</dbReference>
<keyword evidence="14" id="KW-0665">Pyrimidine biosynthesis</keyword>
<protein>
    <submittedName>
        <fullName evidence="28">CAD protein</fullName>
    </submittedName>
</protein>
<dbReference type="GO" id="GO:0004151">
    <property type="term" value="F:dihydroorotase activity"/>
    <property type="evidence" value="ECO:0007669"/>
    <property type="project" value="UniProtKB-EC"/>
</dbReference>
<accession>F1KPV4</accession>
<evidence type="ECO:0000256" key="5">
    <source>
        <dbReference type="ARBA" id="ARBA00022598"/>
    </source>
</evidence>
<evidence type="ECO:0000256" key="6">
    <source>
        <dbReference type="ARBA" id="ARBA00022679"/>
    </source>
</evidence>
<dbReference type="Pfam" id="PF01979">
    <property type="entry name" value="Amidohydro_1"/>
    <property type="match status" value="1"/>
</dbReference>
<dbReference type="Pfam" id="PF00988">
    <property type="entry name" value="CPSase_sm_chain"/>
    <property type="match status" value="1"/>
</dbReference>
<dbReference type="SMART" id="SM01097">
    <property type="entry name" value="CPSase_sm_chain"/>
    <property type="match status" value="1"/>
</dbReference>
<dbReference type="GO" id="GO:0046872">
    <property type="term" value="F:metal ion binding"/>
    <property type="evidence" value="ECO:0007669"/>
    <property type="project" value="UniProtKB-KW"/>
</dbReference>